<gene>
    <name evidence="1" type="ORF">RY972_08265</name>
</gene>
<keyword evidence="2" id="KW-1185">Reference proteome</keyword>
<sequence length="102" mass="11401">MSERGGSSLSTVIIQGVQLQALLEQGALAEAERLAEHYLQSIEEVFEPFQQGETLNVEQQQLLLQFQVLHDWVSQEKQQAEAQLREFSQAGRASGLYKLNAG</sequence>
<accession>A0ABZ0FFA1</accession>
<organism evidence="1 2">
    <name type="scientific">Aeromonas allosaccharophila</name>
    <dbReference type="NCBI Taxonomy" id="656"/>
    <lineage>
        <taxon>Bacteria</taxon>
        <taxon>Pseudomonadati</taxon>
        <taxon>Pseudomonadota</taxon>
        <taxon>Gammaproteobacteria</taxon>
        <taxon>Aeromonadales</taxon>
        <taxon>Aeromonadaceae</taxon>
        <taxon>Aeromonas</taxon>
    </lineage>
</organism>
<dbReference type="EMBL" id="CP136584">
    <property type="protein sequence ID" value="WOE68033.1"/>
    <property type="molecule type" value="Genomic_DNA"/>
</dbReference>
<evidence type="ECO:0008006" key="3">
    <source>
        <dbReference type="Google" id="ProtNLM"/>
    </source>
</evidence>
<dbReference type="RefSeq" id="WP_317103927.1">
    <property type="nucleotide sequence ID" value="NZ_CP136584.1"/>
</dbReference>
<evidence type="ECO:0000313" key="1">
    <source>
        <dbReference type="EMBL" id="WOE68033.1"/>
    </source>
</evidence>
<proteinExistence type="predicted"/>
<evidence type="ECO:0000313" key="2">
    <source>
        <dbReference type="Proteomes" id="UP001302667"/>
    </source>
</evidence>
<protein>
    <recommendedName>
        <fullName evidence="3">Flagellar protein FliT</fullName>
    </recommendedName>
</protein>
<dbReference type="Proteomes" id="UP001302667">
    <property type="component" value="Chromosome"/>
</dbReference>
<reference evidence="1 2" key="1">
    <citation type="submission" date="2023-10" db="EMBL/GenBank/DDBJ databases">
        <title>Genome analysis of psychrotrophic aerobic bacterium Aeromonas allosaccharophila BIM B-1809 isolated from infected fish.</title>
        <authorList>
            <person name="Leanovich S.I."/>
            <person name="Sidarenka A.V."/>
            <person name="Akhremchuk A.E."/>
            <person name="Sikolenko M.A."/>
            <person name="Valentovich L.N."/>
        </authorList>
    </citation>
    <scope>NUCLEOTIDE SEQUENCE [LARGE SCALE GENOMIC DNA]</scope>
    <source>
        <strain evidence="1 2">BIM B-1809</strain>
    </source>
</reference>
<name>A0ABZ0FFA1_9GAMM</name>